<evidence type="ECO:0000313" key="4">
    <source>
        <dbReference type="Proteomes" id="UP000234331"/>
    </source>
</evidence>
<dbReference type="Gene3D" id="3.40.50.10140">
    <property type="entry name" value="Toll/interleukin-1 receptor homology (TIR) domain"/>
    <property type="match status" value="1"/>
</dbReference>
<keyword evidence="4" id="KW-1185">Reference proteome</keyword>
<dbReference type="InterPro" id="IPR011990">
    <property type="entry name" value="TPR-like_helical_dom_sf"/>
</dbReference>
<evidence type="ECO:0000313" key="3">
    <source>
        <dbReference type="EMBL" id="SNQ51666.1"/>
    </source>
</evidence>
<dbReference type="SUPFAM" id="SSF52200">
    <property type="entry name" value="Toll/Interleukin receptor TIR domain"/>
    <property type="match status" value="1"/>
</dbReference>
<dbReference type="InterPro" id="IPR002182">
    <property type="entry name" value="NB-ARC"/>
</dbReference>
<dbReference type="Pfam" id="PF13676">
    <property type="entry name" value="TIR_2"/>
    <property type="match status" value="1"/>
</dbReference>
<dbReference type="InterPro" id="IPR035897">
    <property type="entry name" value="Toll_tir_struct_dom_sf"/>
</dbReference>
<dbReference type="GO" id="GO:0043531">
    <property type="term" value="F:ADP binding"/>
    <property type="evidence" value="ECO:0007669"/>
    <property type="project" value="InterPro"/>
</dbReference>
<dbReference type="InterPro" id="IPR000157">
    <property type="entry name" value="TIR_dom"/>
</dbReference>
<dbReference type="SUPFAM" id="SSF52540">
    <property type="entry name" value="P-loop containing nucleoside triphosphate hydrolases"/>
    <property type="match status" value="1"/>
</dbReference>
<dbReference type="Proteomes" id="UP000234331">
    <property type="component" value="Unassembled WGS sequence"/>
</dbReference>
<dbReference type="AlphaFoldDB" id="A0A2I2L162"/>
<dbReference type="RefSeq" id="WP_165818658.1">
    <property type="nucleotide sequence ID" value="NZ_FZMO01000545.1"/>
</dbReference>
<dbReference type="InterPro" id="IPR027417">
    <property type="entry name" value="P-loop_NTPase"/>
</dbReference>
<dbReference type="PROSITE" id="PS50005">
    <property type="entry name" value="TPR"/>
    <property type="match status" value="3"/>
</dbReference>
<evidence type="ECO:0000259" key="2">
    <source>
        <dbReference type="SMART" id="SM00382"/>
    </source>
</evidence>
<feature type="repeat" description="TPR" evidence="1">
    <location>
        <begin position="699"/>
        <end position="732"/>
    </location>
</feature>
<feature type="repeat" description="TPR" evidence="1">
    <location>
        <begin position="659"/>
        <end position="692"/>
    </location>
</feature>
<feature type="domain" description="AAA+ ATPase" evidence="2">
    <location>
        <begin position="200"/>
        <end position="354"/>
    </location>
</feature>
<feature type="repeat" description="TPR" evidence="1">
    <location>
        <begin position="779"/>
        <end position="812"/>
    </location>
</feature>
<dbReference type="EMBL" id="FZMO01000545">
    <property type="protein sequence ID" value="SNQ51666.1"/>
    <property type="molecule type" value="Genomic_DNA"/>
</dbReference>
<dbReference type="Gene3D" id="1.25.40.10">
    <property type="entry name" value="Tetratricopeptide repeat domain"/>
    <property type="match status" value="2"/>
</dbReference>
<sequence>MVLVSHAASDRRWAEWLAWRMQAAGVEPLLEGWHAVPGVNRLRWLNESLVRADWLVLVLSESYLAESGASLPWPSIVNPTDRRVRLVPVKVDECSPPGLLASLVTIDLVGLDEENAAATLLSGLGASIRGSAVPTVAPPFPGVPFPGGRPLPGGAEVVSPPRELPPTTRFFTGRQQQIAELMSGAEAACPDGGRAAVAGASVILSVHGMAGVGKTTLALRVAHELADRFPDGCLFLDLHGATPSVEPIEPDAALSELLRRVGVPGAQIPPALEARAALYRGRLAGTRTLVVLDNARSAEQVLPLLPAASGCLVIVTSRRRLAALDEARSWHLEVLPPEGARDMLTSVVGADRLAGQDDATMRLVDLCGRLPLALRIAAARLRTRPAWSVADLADRLADHHDRLAALEDGERGVAAAFAVSYRDLTGESQRMLRRLGLHPGVEMDTHAAAALAGVTPAQADRACEHLLDVHLLLEAGRDRYRFHDLVRAFARDRAGDEDSETECLQSTRVLFDHYVSTAATAVRTLFPTEVDHLPPVRSPYVQPRWSGDRQGARHWLDLERANLVRVAAQANLHGWRHALELAAILFRYLDLGAHLTEAIAVYTAARDTARALGDHAQHAHVLTSLAGICRHQGRYADAAEHAREALTLFQQIGDERGESRALTALGIIYWRQGRYDEALIHNQRAFDLCQKSGDQRGQARALGNIGHVHWRQGRYTLAVDHQQRALELHQLTGDTRGQAHALGNLGNVYCHQGDHDLAADHHRQALALYLTLADRNGEADALTNLGLVHHAQGRHDDAARHHRQALDLYEEIDDHNGQARARNGLAEHLHIAGHPEQALHHHALALTLTHATQDSYEMARSHAGLGRALDELGNHDTAREHWQSARDIYAALDVPETSEANSALKMPTSTR</sequence>
<dbReference type="PANTHER" id="PTHR47691:SF3">
    <property type="entry name" value="HTH-TYPE TRANSCRIPTIONAL REGULATOR RV0890C-RELATED"/>
    <property type="match status" value="1"/>
</dbReference>
<dbReference type="Gene3D" id="3.40.50.300">
    <property type="entry name" value="P-loop containing nucleotide triphosphate hydrolases"/>
    <property type="match status" value="1"/>
</dbReference>
<dbReference type="PRINTS" id="PR00364">
    <property type="entry name" value="DISEASERSIST"/>
</dbReference>
<protein>
    <submittedName>
        <fullName evidence="3">TPR repeat-containing protein</fullName>
    </submittedName>
</protein>
<dbReference type="SMART" id="SM00028">
    <property type="entry name" value="TPR"/>
    <property type="match status" value="7"/>
</dbReference>
<dbReference type="Pfam" id="PF13424">
    <property type="entry name" value="TPR_12"/>
    <property type="match status" value="3"/>
</dbReference>
<dbReference type="PANTHER" id="PTHR47691">
    <property type="entry name" value="REGULATOR-RELATED"/>
    <property type="match status" value="1"/>
</dbReference>
<gene>
    <name evidence="3" type="ORF">FRACA_780023</name>
</gene>
<dbReference type="Pfam" id="PF07721">
    <property type="entry name" value="TPR_4"/>
    <property type="match status" value="1"/>
</dbReference>
<dbReference type="SMART" id="SM00382">
    <property type="entry name" value="AAA"/>
    <property type="match status" value="1"/>
</dbReference>
<evidence type="ECO:0000256" key="1">
    <source>
        <dbReference type="PROSITE-ProRule" id="PRU00339"/>
    </source>
</evidence>
<dbReference type="Pfam" id="PF00931">
    <property type="entry name" value="NB-ARC"/>
    <property type="match status" value="1"/>
</dbReference>
<name>A0A2I2L162_9ACTN</name>
<accession>A0A2I2L162</accession>
<keyword evidence="1" id="KW-0802">TPR repeat</keyword>
<dbReference type="InterPro" id="IPR011717">
    <property type="entry name" value="TPR-4"/>
</dbReference>
<proteinExistence type="predicted"/>
<dbReference type="GO" id="GO:0007165">
    <property type="term" value="P:signal transduction"/>
    <property type="evidence" value="ECO:0007669"/>
    <property type="project" value="InterPro"/>
</dbReference>
<reference evidence="3 4" key="1">
    <citation type="submission" date="2017-06" db="EMBL/GenBank/DDBJ databases">
        <authorList>
            <person name="Kim H.J."/>
            <person name="Triplett B.A."/>
        </authorList>
    </citation>
    <scope>NUCLEOTIDE SEQUENCE [LARGE SCALE GENOMIC DNA]</scope>
    <source>
        <strain evidence="3">FRACA_ARgP5</strain>
    </source>
</reference>
<dbReference type="GO" id="GO:0042802">
    <property type="term" value="F:identical protein binding"/>
    <property type="evidence" value="ECO:0007669"/>
    <property type="project" value="InterPro"/>
</dbReference>
<dbReference type="SUPFAM" id="SSF48452">
    <property type="entry name" value="TPR-like"/>
    <property type="match status" value="2"/>
</dbReference>
<dbReference type="InterPro" id="IPR019734">
    <property type="entry name" value="TPR_rpt"/>
</dbReference>
<dbReference type="InterPro" id="IPR003593">
    <property type="entry name" value="AAA+_ATPase"/>
</dbReference>
<organism evidence="3 4">
    <name type="scientific">Frankia canadensis</name>
    <dbReference type="NCBI Taxonomy" id="1836972"/>
    <lineage>
        <taxon>Bacteria</taxon>
        <taxon>Bacillati</taxon>
        <taxon>Actinomycetota</taxon>
        <taxon>Actinomycetes</taxon>
        <taxon>Frankiales</taxon>
        <taxon>Frankiaceae</taxon>
        <taxon>Frankia</taxon>
    </lineage>
</organism>